<evidence type="ECO:0000259" key="2">
    <source>
        <dbReference type="SMART" id="SM00014"/>
    </source>
</evidence>
<dbReference type="CDD" id="cd03392">
    <property type="entry name" value="PAP2_like_2"/>
    <property type="match status" value="1"/>
</dbReference>
<feature type="transmembrane region" description="Helical" evidence="1">
    <location>
        <begin position="65"/>
        <end position="82"/>
    </location>
</feature>
<dbReference type="Pfam" id="PF01569">
    <property type="entry name" value="PAP2"/>
    <property type="match status" value="1"/>
</dbReference>
<dbReference type="Gene3D" id="1.20.144.10">
    <property type="entry name" value="Phosphatidic acid phosphatase type 2/haloperoxidase"/>
    <property type="match status" value="1"/>
</dbReference>
<feature type="transmembrane region" description="Helical" evidence="1">
    <location>
        <begin position="7"/>
        <end position="27"/>
    </location>
</feature>
<dbReference type="SMART" id="SM00014">
    <property type="entry name" value="acidPPc"/>
    <property type="match status" value="1"/>
</dbReference>
<feature type="transmembrane region" description="Helical" evidence="1">
    <location>
        <begin position="89"/>
        <end position="110"/>
    </location>
</feature>
<gene>
    <name evidence="3" type="ORF">H9L19_03055</name>
</gene>
<dbReference type="SUPFAM" id="SSF48317">
    <property type="entry name" value="Acid phosphatase/Vanadium-dependent haloperoxidase"/>
    <property type="match status" value="1"/>
</dbReference>
<dbReference type="PANTHER" id="PTHR14969:SF13">
    <property type="entry name" value="AT30094P"/>
    <property type="match status" value="1"/>
</dbReference>
<dbReference type="EMBL" id="CP060724">
    <property type="protein sequence ID" value="QNN75852.1"/>
    <property type="molecule type" value="Genomic_DNA"/>
</dbReference>
<accession>A0A7G9T6X7</accession>
<reference evidence="3 4" key="1">
    <citation type="submission" date="2020-08" db="EMBL/GenBank/DDBJ databases">
        <title>Genome sequence of Weissella diestrammenae KACC 16890T.</title>
        <authorList>
            <person name="Hyun D.-W."/>
            <person name="Bae J.-W."/>
        </authorList>
    </citation>
    <scope>NUCLEOTIDE SEQUENCE [LARGE SCALE GENOMIC DNA]</scope>
    <source>
        <strain evidence="3 4">KACC 16890</strain>
    </source>
</reference>
<name>A0A7G9T6X7_9LACO</name>
<evidence type="ECO:0000256" key="1">
    <source>
        <dbReference type="SAM" id="Phobius"/>
    </source>
</evidence>
<dbReference type="KEGG" id="wdi:H9L19_03055"/>
<dbReference type="RefSeq" id="WP_187529680.1">
    <property type="nucleotide sequence ID" value="NZ_CP060724.1"/>
</dbReference>
<evidence type="ECO:0000313" key="3">
    <source>
        <dbReference type="EMBL" id="QNN75852.1"/>
    </source>
</evidence>
<feature type="transmembrane region" description="Helical" evidence="1">
    <location>
        <begin position="130"/>
        <end position="151"/>
    </location>
</feature>
<feature type="domain" description="Phosphatidic acid phosphatase type 2/haloperoxidase" evidence="2">
    <location>
        <begin position="90"/>
        <end position="201"/>
    </location>
</feature>
<sequence length="216" mass="24468">MRKFDYFQIGCALAGLFVFCWLAYGVLNHSTYIQLIDQFGKNVIREPITPERSWFFMNVTRAGNPTWTAFVASIAFVIALLFKKYDIAVFLIVNVGVFGLGAMLALKHSIARPRPSLLHIVHENGYSFPSGHALNAVLLYGSLIILVHYYIHNDYIRYAFLTLLTSLIIAIPLSRVYLGVHYLSDVLAGMALGGFLLIMSKEFIFKYKTREVFKNA</sequence>
<keyword evidence="1" id="KW-0472">Membrane</keyword>
<dbReference type="AlphaFoldDB" id="A0A7G9T6X7"/>
<keyword evidence="1" id="KW-0812">Transmembrane</keyword>
<evidence type="ECO:0000313" key="4">
    <source>
        <dbReference type="Proteomes" id="UP000515800"/>
    </source>
</evidence>
<feature type="transmembrane region" description="Helical" evidence="1">
    <location>
        <begin position="158"/>
        <end position="180"/>
    </location>
</feature>
<organism evidence="3 4">
    <name type="scientific">Weissella diestrammenae</name>
    <dbReference type="NCBI Taxonomy" id="1162633"/>
    <lineage>
        <taxon>Bacteria</taxon>
        <taxon>Bacillati</taxon>
        <taxon>Bacillota</taxon>
        <taxon>Bacilli</taxon>
        <taxon>Lactobacillales</taxon>
        <taxon>Lactobacillaceae</taxon>
        <taxon>Weissella</taxon>
    </lineage>
</organism>
<keyword evidence="4" id="KW-1185">Reference proteome</keyword>
<protein>
    <submittedName>
        <fullName evidence="3">Phosphatase PAP2 family protein</fullName>
    </submittedName>
</protein>
<dbReference type="PANTHER" id="PTHR14969">
    <property type="entry name" value="SPHINGOSINE-1-PHOSPHATE PHOSPHOHYDROLASE"/>
    <property type="match status" value="1"/>
</dbReference>
<dbReference type="Proteomes" id="UP000515800">
    <property type="component" value="Chromosome"/>
</dbReference>
<dbReference type="InterPro" id="IPR036938">
    <property type="entry name" value="PAP2/HPO_sf"/>
</dbReference>
<feature type="transmembrane region" description="Helical" evidence="1">
    <location>
        <begin position="186"/>
        <end position="204"/>
    </location>
</feature>
<proteinExistence type="predicted"/>
<dbReference type="InterPro" id="IPR000326">
    <property type="entry name" value="PAP2/HPO"/>
</dbReference>
<keyword evidence="1" id="KW-1133">Transmembrane helix</keyword>